<accession>A0AAD3TAX3</accession>
<dbReference type="EMBL" id="BSYO01000029">
    <property type="protein sequence ID" value="GMH25341.1"/>
    <property type="molecule type" value="Genomic_DNA"/>
</dbReference>
<feature type="compositionally biased region" description="Basic residues" evidence="1">
    <location>
        <begin position="605"/>
        <end position="619"/>
    </location>
</feature>
<name>A0AAD3TAX3_NEPGR</name>
<dbReference type="Proteomes" id="UP001279734">
    <property type="component" value="Unassembled WGS sequence"/>
</dbReference>
<feature type="compositionally biased region" description="Polar residues" evidence="1">
    <location>
        <begin position="440"/>
        <end position="455"/>
    </location>
</feature>
<evidence type="ECO:0000313" key="2">
    <source>
        <dbReference type="EMBL" id="GMH25341.1"/>
    </source>
</evidence>
<evidence type="ECO:0000313" key="3">
    <source>
        <dbReference type="Proteomes" id="UP001279734"/>
    </source>
</evidence>
<feature type="compositionally biased region" description="Basic and acidic residues" evidence="1">
    <location>
        <begin position="57"/>
        <end position="71"/>
    </location>
</feature>
<feature type="compositionally biased region" description="Polar residues" evidence="1">
    <location>
        <begin position="14"/>
        <end position="35"/>
    </location>
</feature>
<dbReference type="AlphaFoldDB" id="A0AAD3TAX3"/>
<feature type="region of interest" description="Disordered" evidence="1">
    <location>
        <begin position="1"/>
        <end position="35"/>
    </location>
</feature>
<gene>
    <name evidence="2" type="ORF">Nepgr_027184</name>
</gene>
<feature type="region of interest" description="Disordered" evidence="1">
    <location>
        <begin position="597"/>
        <end position="619"/>
    </location>
</feature>
<keyword evidence="3" id="KW-1185">Reference proteome</keyword>
<evidence type="ECO:0000256" key="1">
    <source>
        <dbReference type="SAM" id="MobiDB-lite"/>
    </source>
</evidence>
<proteinExistence type="predicted"/>
<organism evidence="2 3">
    <name type="scientific">Nepenthes gracilis</name>
    <name type="common">Slender pitcher plant</name>
    <dbReference type="NCBI Taxonomy" id="150966"/>
    <lineage>
        <taxon>Eukaryota</taxon>
        <taxon>Viridiplantae</taxon>
        <taxon>Streptophyta</taxon>
        <taxon>Embryophyta</taxon>
        <taxon>Tracheophyta</taxon>
        <taxon>Spermatophyta</taxon>
        <taxon>Magnoliopsida</taxon>
        <taxon>eudicotyledons</taxon>
        <taxon>Gunneridae</taxon>
        <taxon>Pentapetalae</taxon>
        <taxon>Caryophyllales</taxon>
        <taxon>Nepenthaceae</taxon>
        <taxon>Nepenthes</taxon>
    </lineage>
</organism>
<reference evidence="2" key="1">
    <citation type="submission" date="2023-05" db="EMBL/GenBank/DDBJ databases">
        <title>Nepenthes gracilis genome sequencing.</title>
        <authorList>
            <person name="Fukushima K."/>
        </authorList>
    </citation>
    <scope>NUCLEOTIDE SEQUENCE</scope>
    <source>
        <strain evidence="2">SING2019-196</strain>
    </source>
</reference>
<feature type="region of interest" description="Disordered" evidence="1">
    <location>
        <begin position="440"/>
        <end position="459"/>
    </location>
</feature>
<comment type="caution">
    <text evidence="2">The sequence shown here is derived from an EMBL/GenBank/DDBJ whole genome shotgun (WGS) entry which is preliminary data.</text>
</comment>
<sequence>MAGILGGHPVPPQDSVSRGSPSDHSLSDSAPKSLGLSSLQVPRLVSFTARSTPDALFLEHSKPKEIRKSSEEAAGPISRPEVTRKGENSKKSSGRRPPSASAGLAWEGLMPRNSASYVVAGGKITDAVPVSNSFATLQSPETSTLRESFDKALDYEDCSFAPILSPALVVDVSISQTPTVDVGVTQTESPHRDKLPLPKVVRFAPDLMTSEAPNCASRYRKMAPFSDVYHPSVLRSPNPDTNAVCHYEAEDEVPSSSDLDRGPLDVLPTQLGAAADRGCRWSCGLFDCCRDTSAVVDLLEPSLGVAPGYLKTPLVATGHLDGMTSGELPTPDGAEGVLIDVQSHLPVAPASSGLPDAHLKGVVVDVLTGSTIVGFIASDHKTSDVGDVREASIAIVQVPVDSISISPEENVDILVNSTLASGMSGRSEDHSLDSVLNLSPQEGTRTAPGNISSSEVGPISLPLQADADPPTDPAALVDSVVQSSDATPFKALDQALFLKRVRFTPEILSAEAPSSAPHRRMLASCSDTCHPIKFRRSNLGNLASEDVPVDDGPNPGADIEYHDLLIPPSDGVTREMEPASVINSDLTPSPISRILNKYVGSSERAKKKTRSRIKSCKSK</sequence>
<protein>
    <submittedName>
        <fullName evidence="2">Uncharacterized protein</fullName>
    </submittedName>
</protein>
<feature type="compositionally biased region" description="Basic and acidic residues" evidence="1">
    <location>
        <begin position="81"/>
        <end position="90"/>
    </location>
</feature>
<feature type="region of interest" description="Disordered" evidence="1">
    <location>
        <begin position="52"/>
        <end position="106"/>
    </location>
</feature>